<gene>
    <name evidence="3" type="ORF">CURHAP_LOCUS46312</name>
    <name evidence="4" type="ORF">ORAREDHAP_LOCUS45636</name>
</gene>
<evidence type="ECO:0000259" key="2">
    <source>
        <dbReference type="PROSITE" id="PS51782"/>
    </source>
</evidence>
<dbReference type="InterPro" id="IPR018392">
    <property type="entry name" value="LysM"/>
</dbReference>
<dbReference type="OrthoDB" id="2019483at2759"/>
<dbReference type="SUPFAM" id="SSF54106">
    <property type="entry name" value="LysM domain"/>
    <property type="match status" value="1"/>
</dbReference>
<sequence>MKSKAAPKSSAPATTKVQPGDTLWSISSRVHGTGEKWKELAALNPHIRNPNVIFPNEMIRLC</sequence>
<protein>
    <recommendedName>
        <fullName evidence="2">LysM domain-containing protein</fullName>
    </recommendedName>
</protein>
<evidence type="ECO:0000313" key="6">
    <source>
        <dbReference type="Proteomes" id="UP000507245"/>
    </source>
</evidence>
<dbReference type="CDD" id="cd00118">
    <property type="entry name" value="LysM"/>
    <property type="match status" value="1"/>
</dbReference>
<dbReference type="EMBL" id="CAEKDK010000007">
    <property type="protein sequence ID" value="CAB4288195.1"/>
    <property type="molecule type" value="Genomic_DNA"/>
</dbReference>
<dbReference type="AlphaFoldDB" id="A0A6J5Y211"/>
<dbReference type="PANTHER" id="PTHR33414">
    <property type="entry name" value="PROTEIN PLASTID MOVEMENT IMPAIRED 1-RELATED 1"/>
    <property type="match status" value="1"/>
</dbReference>
<organism evidence="4 6">
    <name type="scientific">Prunus armeniaca</name>
    <name type="common">Apricot</name>
    <name type="synonym">Armeniaca vulgaris</name>
    <dbReference type="NCBI Taxonomy" id="36596"/>
    <lineage>
        <taxon>Eukaryota</taxon>
        <taxon>Viridiplantae</taxon>
        <taxon>Streptophyta</taxon>
        <taxon>Embryophyta</taxon>
        <taxon>Tracheophyta</taxon>
        <taxon>Spermatophyta</taxon>
        <taxon>Magnoliopsida</taxon>
        <taxon>eudicotyledons</taxon>
        <taxon>Gunneridae</taxon>
        <taxon>Pentapetalae</taxon>
        <taxon>rosids</taxon>
        <taxon>fabids</taxon>
        <taxon>Rosales</taxon>
        <taxon>Rosaceae</taxon>
        <taxon>Amygdaloideae</taxon>
        <taxon>Amygdaleae</taxon>
        <taxon>Prunus</taxon>
    </lineage>
</organism>
<dbReference type="Gene3D" id="3.10.350.10">
    <property type="entry name" value="LysM domain"/>
    <property type="match status" value="1"/>
</dbReference>
<dbReference type="PROSITE" id="PS51782">
    <property type="entry name" value="LYSM"/>
    <property type="match status" value="1"/>
</dbReference>
<dbReference type="PANTHER" id="PTHR33414:SF1">
    <property type="entry name" value="PROTEIN PLASTID MOVEMENT IMPAIRED 1-RELATED 1"/>
    <property type="match status" value="1"/>
</dbReference>
<dbReference type="InterPro" id="IPR039614">
    <property type="entry name" value="PMI1-like"/>
</dbReference>
<keyword evidence="6" id="KW-1185">Reference proteome</keyword>
<name>A0A6J5Y211_PRUAR</name>
<feature type="region of interest" description="Disordered" evidence="1">
    <location>
        <begin position="1"/>
        <end position="20"/>
    </location>
</feature>
<proteinExistence type="predicted"/>
<feature type="compositionally biased region" description="Low complexity" evidence="1">
    <location>
        <begin position="1"/>
        <end position="16"/>
    </location>
</feature>
<evidence type="ECO:0000313" key="3">
    <source>
        <dbReference type="EMBL" id="CAB4288195.1"/>
    </source>
</evidence>
<evidence type="ECO:0000313" key="4">
    <source>
        <dbReference type="EMBL" id="CAB4318562.1"/>
    </source>
</evidence>
<feature type="domain" description="LysM" evidence="2">
    <location>
        <begin position="13"/>
        <end position="61"/>
    </location>
</feature>
<dbReference type="InterPro" id="IPR036779">
    <property type="entry name" value="LysM_dom_sf"/>
</dbReference>
<dbReference type="Pfam" id="PF01476">
    <property type="entry name" value="LysM"/>
    <property type="match status" value="1"/>
</dbReference>
<accession>A0A6J5Y211</accession>
<reference evidence="6" key="1">
    <citation type="journal article" date="2020" name="Genome Biol.">
        <title>Gamete binning: chromosome-level and haplotype-resolved genome assembly enabled by high-throughput single-cell sequencing of gamete genomes.</title>
        <authorList>
            <person name="Campoy J.A."/>
            <person name="Sun H."/>
            <person name="Goel M."/>
            <person name="Jiao W.-B."/>
            <person name="Folz-Donahue K."/>
            <person name="Wang N."/>
            <person name="Rubio M."/>
            <person name="Liu C."/>
            <person name="Kukat C."/>
            <person name="Ruiz D."/>
            <person name="Huettel B."/>
            <person name="Schneeberger K."/>
        </authorList>
    </citation>
    <scope>NUCLEOTIDE SEQUENCE [LARGE SCALE GENOMIC DNA]</scope>
    <source>
        <strain evidence="6">cv. Rojo Pasion</strain>
    </source>
</reference>
<evidence type="ECO:0000256" key="1">
    <source>
        <dbReference type="SAM" id="MobiDB-lite"/>
    </source>
</evidence>
<dbReference type="Proteomes" id="UP000507222">
    <property type="component" value="Unassembled WGS sequence"/>
</dbReference>
<dbReference type="Proteomes" id="UP000507245">
    <property type="component" value="Unassembled WGS sequence"/>
</dbReference>
<evidence type="ECO:0000313" key="5">
    <source>
        <dbReference type="Proteomes" id="UP000507222"/>
    </source>
</evidence>
<dbReference type="EMBL" id="CAEKKB010000007">
    <property type="protein sequence ID" value="CAB4318562.1"/>
    <property type="molecule type" value="Genomic_DNA"/>
</dbReference>
<dbReference type="SMART" id="SM00257">
    <property type="entry name" value="LysM"/>
    <property type="match status" value="1"/>
</dbReference>
<reference evidence="4 5" key="2">
    <citation type="submission" date="2020-05" db="EMBL/GenBank/DDBJ databases">
        <authorList>
            <person name="Campoy J."/>
            <person name="Schneeberger K."/>
            <person name="Spophaly S."/>
        </authorList>
    </citation>
    <scope>NUCLEOTIDE SEQUENCE [LARGE SCALE GENOMIC DNA]</scope>
    <source>
        <strain evidence="4">PruArmRojPasFocal</strain>
    </source>
</reference>